<organism evidence="3 4">
    <name type="scientific">Thermodesulfobacterium geofontis</name>
    <dbReference type="NCBI Taxonomy" id="1295609"/>
    <lineage>
        <taxon>Bacteria</taxon>
        <taxon>Pseudomonadati</taxon>
        <taxon>Thermodesulfobacteriota</taxon>
        <taxon>Thermodesulfobacteria</taxon>
        <taxon>Thermodesulfobacteriales</taxon>
        <taxon>Thermodesulfobacteriaceae</taxon>
        <taxon>Thermodesulfobacterium</taxon>
    </lineage>
</organism>
<sequence>MGKKLLSFLIALAFAFSVSTTFAQVSKPMETKPAEPPKKTAPAKPAEVAKEKVKVITGEVTAVDPVGKTIKVKGKKEELTIGVTEKQIKDIKEGDKVTVKYVEKDGSLVAKSIVKAKKIKKKTEKKTEKETKK</sequence>
<comment type="caution">
    <text evidence="3">The sequence shown here is derived from an EMBL/GenBank/DDBJ whole genome shotgun (WGS) entry which is preliminary data.</text>
</comment>
<proteinExistence type="predicted"/>
<feature type="region of interest" description="Disordered" evidence="1">
    <location>
        <begin position="27"/>
        <end position="47"/>
    </location>
</feature>
<feature type="signal peptide" evidence="2">
    <location>
        <begin position="1"/>
        <end position="23"/>
    </location>
</feature>
<dbReference type="EMBL" id="PNJD01000048">
    <property type="protein sequence ID" value="PMP98063.1"/>
    <property type="molecule type" value="Genomic_DNA"/>
</dbReference>
<feature type="compositionally biased region" description="Basic and acidic residues" evidence="1">
    <location>
        <begin position="29"/>
        <end position="38"/>
    </location>
</feature>
<gene>
    <name evidence="3" type="ORF">C0169_00840</name>
</gene>
<dbReference type="Proteomes" id="UP000235619">
    <property type="component" value="Unassembled WGS sequence"/>
</dbReference>
<evidence type="ECO:0000256" key="1">
    <source>
        <dbReference type="SAM" id="MobiDB-lite"/>
    </source>
</evidence>
<dbReference type="AlphaFoldDB" id="A0A2N7QGE5"/>
<reference evidence="3 4" key="1">
    <citation type="submission" date="2018-01" db="EMBL/GenBank/DDBJ databases">
        <title>Metagenomic assembled genomes from two thermal pools in the Uzon Caldera, Kamchatka, Russia.</title>
        <authorList>
            <person name="Wilkins L."/>
            <person name="Ettinger C."/>
        </authorList>
    </citation>
    <scope>NUCLEOTIDE SEQUENCE [LARGE SCALE GENOMIC DNA]</scope>
    <source>
        <strain evidence="3">ARK-04</strain>
    </source>
</reference>
<feature type="chain" id="PRO_5014756858" description="DUF5666 domain-containing protein" evidence="2">
    <location>
        <begin position="24"/>
        <end position="133"/>
    </location>
</feature>
<evidence type="ECO:0000313" key="3">
    <source>
        <dbReference type="EMBL" id="PMP98063.1"/>
    </source>
</evidence>
<keyword evidence="2" id="KW-0732">Signal</keyword>
<protein>
    <recommendedName>
        <fullName evidence="5">DUF5666 domain-containing protein</fullName>
    </recommendedName>
</protein>
<evidence type="ECO:0000256" key="2">
    <source>
        <dbReference type="SAM" id="SignalP"/>
    </source>
</evidence>
<accession>A0A2N7QGE5</accession>
<evidence type="ECO:0000313" key="4">
    <source>
        <dbReference type="Proteomes" id="UP000235619"/>
    </source>
</evidence>
<name>A0A2N7QGE5_9BACT</name>
<evidence type="ECO:0008006" key="5">
    <source>
        <dbReference type="Google" id="ProtNLM"/>
    </source>
</evidence>